<gene>
    <name evidence="5" type="ORF">ABR189_24120</name>
</gene>
<dbReference type="SUPFAM" id="SSF51445">
    <property type="entry name" value="(Trans)glycosidases"/>
    <property type="match status" value="1"/>
</dbReference>
<dbReference type="InterPro" id="IPR003790">
    <property type="entry name" value="GHL10"/>
</dbReference>
<dbReference type="RefSeq" id="WP_354663059.1">
    <property type="nucleotide sequence ID" value="NZ_JBEXAC010000002.1"/>
</dbReference>
<dbReference type="Gene3D" id="3.20.20.80">
    <property type="entry name" value="Glycosidases"/>
    <property type="match status" value="1"/>
</dbReference>
<evidence type="ECO:0000259" key="3">
    <source>
        <dbReference type="Pfam" id="PF02638"/>
    </source>
</evidence>
<dbReference type="InterPro" id="IPR052177">
    <property type="entry name" value="Divisome_Glycosyl_Hydrolase"/>
</dbReference>
<evidence type="ECO:0000259" key="4">
    <source>
        <dbReference type="Pfam" id="PF16373"/>
    </source>
</evidence>
<dbReference type="InterPro" id="IPR032280">
    <property type="entry name" value="DUF4985"/>
</dbReference>
<keyword evidence="6" id="KW-1185">Reference proteome</keyword>
<dbReference type="PANTHER" id="PTHR43405">
    <property type="entry name" value="GLYCOSYL HYDROLASE DIGH"/>
    <property type="match status" value="1"/>
</dbReference>
<reference evidence="5 6" key="1">
    <citation type="submission" date="2024-06" db="EMBL/GenBank/DDBJ databases">
        <title>Chitinophaga defluvii sp. nov., isolated from municipal sewage.</title>
        <authorList>
            <person name="Zhang L."/>
        </authorList>
    </citation>
    <scope>NUCLEOTIDE SEQUENCE [LARGE SCALE GENOMIC DNA]</scope>
    <source>
        <strain evidence="5 6">H8</strain>
    </source>
</reference>
<dbReference type="EMBL" id="JBEXAC010000002">
    <property type="protein sequence ID" value="MET7000500.1"/>
    <property type="molecule type" value="Genomic_DNA"/>
</dbReference>
<dbReference type="InterPro" id="IPR017853">
    <property type="entry name" value="GH"/>
</dbReference>
<dbReference type="Pfam" id="PF02638">
    <property type="entry name" value="GHL10"/>
    <property type="match status" value="1"/>
</dbReference>
<evidence type="ECO:0000313" key="6">
    <source>
        <dbReference type="Proteomes" id="UP001549749"/>
    </source>
</evidence>
<keyword evidence="1 2" id="KW-0732">Signal</keyword>
<proteinExistence type="predicted"/>
<evidence type="ECO:0000313" key="5">
    <source>
        <dbReference type="EMBL" id="MET7000500.1"/>
    </source>
</evidence>
<protein>
    <submittedName>
        <fullName evidence="5">Alpha amylase family protein</fullName>
    </submittedName>
</protein>
<dbReference type="Proteomes" id="UP001549749">
    <property type="component" value="Unassembled WGS sequence"/>
</dbReference>
<comment type="caution">
    <text evidence="5">The sequence shown here is derived from an EMBL/GenBank/DDBJ whole genome shotgun (WGS) entry which is preliminary data.</text>
</comment>
<organism evidence="5 6">
    <name type="scientific">Chitinophaga defluvii</name>
    <dbReference type="NCBI Taxonomy" id="3163343"/>
    <lineage>
        <taxon>Bacteria</taxon>
        <taxon>Pseudomonadati</taxon>
        <taxon>Bacteroidota</taxon>
        <taxon>Chitinophagia</taxon>
        <taxon>Chitinophagales</taxon>
        <taxon>Chitinophagaceae</taxon>
        <taxon>Chitinophaga</taxon>
    </lineage>
</organism>
<feature type="domain" description="Glycosyl hydrolase-like 10" evidence="3">
    <location>
        <begin position="42"/>
        <end position="277"/>
    </location>
</feature>
<dbReference type="PANTHER" id="PTHR43405:SF1">
    <property type="entry name" value="GLYCOSYL HYDROLASE DIGH"/>
    <property type="match status" value="1"/>
</dbReference>
<evidence type="ECO:0000256" key="2">
    <source>
        <dbReference type="SAM" id="SignalP"/>
    </source>
</evidence>
<feature type="signal peptide" evidence="2">
    <location>
        <begin position="1"/>
        <end position="21"/>
    </location>
</feature>
<accession>A0ABV2TBU4</accession>
<feature type="domain" description="DUF4985" evidence="4">
    <location>
        <begin position="303"/>
        <end position="430"/>
    </location>
</feature>
<dbReference type="Pfam" id="PF16373">
    <property type="entry name" value="DUF4985"/>
    <property type="match status" value="1"/>
</dbReference>
<sequence>MRKVVCLLFSCLLGGMSAVNAQHARKHILWFDATANFQRFSVKDSIIYYLDKSKDAGITDVVVDLKPISGEVLYPSRIAPVMNEWAGVKKDGSFDMMTVFIAEAHQRGMKVHASTNVFVAGHNHMDRGVVYSDPAKAKWQTLSYLPEGMTPITQQKNKYSAMLNPARKDVQQYELSILKELVKMYPQMDGIILDRVRYDGITADFSDESRKLFEKYNKAKVKNWPADIFSYGTGEKPARVEGPLYKKWLEWRTKVIHDFVYEAKAALKKINPQLSYGDYTGSWYPTYYEVGVNWASKTYDPAKDYPWATDKYQQYAYAEALDLFTTGNYYYEVTKAEAAAINNQSIEKRGEAGQGKGKEDFYTVEGSAELVNKLVKGKAPVYAGLYVDQYKGHPEQFVKALKMCRAHSDGAMIFDIVHVINMGWWDELKRGLNE</sequence>
<feature type="chain" id="PRO_5047026111" evidence="2">
    <location>
        <begin position="22"/>
        <end position="434"/>
    </location>
</feature>
<name>A0ABV2TBU4_9BACT</name>
<evidence type="ECO:0000256" key="1">
    <source>
        <dbReference type="ARBA" id="ARBA00022729"/>
    </source>
</evidence>